<dbReference type="Pfam" id="PF00691">
    <property type="entry name" value="OmpA"/>
    <property type="match status" value="2"/>
</dbReference>
<protein>
    <submittedName>
        <fullName evidence="7">OmpA family protein</fullName>
    </submittedName>
</protein>
<evidence type="ECO:0000313" key="7">
    <source>
        <dbReference type="EMBL" id="MBK6264448.1"/>
    </source>
</evidence>
<keyword evidence="3" id="KW-0998">Cell outer membrane</keyword>
<evidence type="ECO:0000259" key="6">
    <source>
        <dbReference type="PROSITE" id="PS51123"/>
    </source>
</evidence>
<organism evidence="7 8">
    <name type="scientific">Marivirga aurantiaca</name>
    <dbReference type="NCBI Taxonomy" id="2802615"/>
    <lineage>
        <taxon>Bacteria</taxon>
        <taxon>Pseudomonadati</taxon>
        <taxon>Bacteroidota</taxon>
        <taxon>Cytophagia</taxon>
        <taxon>Cytophagales</taxon>
        <taxon>Marivirgaceae</taxon>
        <taxon>Marivirga</taxon>
    </lineage>
</organism>
<dbReference type="InterPro" id="IPR036737">
    <property type="entry name" value="OmpA-like_sf"/>
</dbReference>
<feature type="signal peptide" evidence="5">
    <location>
        <begin position="1"/>
        <end position="20"/>
    </location>
</feature>
<evidence type="ECO:0000256" key="5">
    <source>
        <dbReference type="SAM" id="SignalP"/>
    </source>
</evidence>
<dbReference type="GO" id="GO:0009279">
    <property type="term" value="C:cell outer membrane"/>
    <property type="evidence" value="ECO:0007669"/>
    <property type="project" value="UniProtKB-SubCell"/>
</dbReference>
<dbReference type="PANTHER" id="PTHR30329">
    <property type="entry name" value="STATOR ELEMENT OF FLAGELLAR MOTOR COMPLEX"/>
    <property type="match status" value="1"/>
</dbReference>
<keyword evidence="2 4" id="KW-0472">Membrane</keyword>
<evidence type="ECO:0000256" key="2">
    <source>
        <dbReference type="ARBA" id="ARBA00023136"/>
    </source>
</evidence>
<dbReference type="EMBL" id="JAEQBW010000001">
    <property type="protein sequence ID" value="MBK6264448.1"/>
    <property type="molecule type" value="Genomic_DNA"/>
</dbReference>
<comment type="caution">
    <text evidence="7">The sequence shown here is derived from an EMBL/GenBank/DDBJ whole genome shotgun (WGS) entry which is preliminary data.</text>
</comment>
<name>A0A935C9U2_9BACT</name>
<dbReference type="InterPro" id="IPR006664">
    <property type="entry name" value="OMP_bac"/>
</dbReference>
<dbReference type="InterPro" id="IPR050330">
    <property type="entry name" value="Bact_OuterMem_StrucFunc"/>
</dbReference>
<feature type="domain" description="OmpA-like" evidence="6">
    <location>
        <begin position="550"/>
        <end position="666"/>
    </location>
</feature>
<dbReference type="InterPro" id="IPR011659">
    <property type="entry name" value="WD40"/>
</dbReference>
<dbReference type="CDD" id="cd07185">
    <property type="entry name" value="OmpA_C-like"/>
    <property type="match status" value="2"/>
</dbReference>
<dbReference type="PANTHER" id="PTHR30329:SF21">
    <property type="entry name" value="LIPOPROTEIN YIAD-RELATED"/>
    <property type="match status" value="1"/>
</dbReference>
<dbReference type="RefSeq" id="WP_201430110.1">
    <property type="nucleotide sequence ID" value="NZ_JAEQBW010000001.1"/>
</dbReference>
<dbReference type="SUPFAM" id="SSF103088">
    <property type="entry name" value="OmpA-like"/>
    <property type="match status" value="2"/>
</dbReference>
<accession>A0A935C9U2</accession>
<gene>
    <name evidence="7" type="ORF">JKA74_05315</name>
</gene>
<feature type="domain" description="OmpA-like" evidence="6">
    <location>
        <begin position="383"/>
        <end position="510"/>
    </location>
</feature>
<keyword evidence="8" id="KW-1185">Reference proteome</keyword>
<feature type="chain" id="PRO_5037673138" evidence="5">
    <location>
        <begin position="21"/>
        <end position="666"/>
    </location>
</feature>
<sequence>MKLLYQLILLLIFSPLTTLAQNTTPKNLGTAINTSYDETKPIISPDGKTLFFARQNYPENFAGTKDAQDIYMSQMLNNSWQPARNIGEPLNDKHPNGVSSVSTDGHSMLVINGYDEYGDVLDGASISRKKGNLWGYPEMIYIQEFYNLNEYIDYYIANDERSMLLAIEQENSYGDQDLYVSFKIDEYNWSKPVNLGPQINSSSPEFSPFLAADNKTLFFASYGHGGYGNSDIYYSKRLDDSWQKWSKPENLGAEVNSSEFEAYYTIDASGEDAFFVTTKGSVGGSKDIYTMTLPYKFRPDPVLLLSGEVVYSINGAKMEAEVVFTNINDYKQNESIVSDVETGFSHILAKGFTYQYMAVKKGYIGLLQYQDLSNMNEYKELKETLQLIPILKGSEIPVHHITFVNNADMFRPDAYFELDRFASLLQSYPKMQVEIIGHTQQLPLSSENERLSYNRAKAVGQYFENKGVHSDRLRIKGAGESIPFNDSIKPSIKTDIDYSDRITIKIISMDWEKPQPKDTDEDGIIDIEDDCPTLFGVAENNGCPEITEETKEVLKEALEGIEFELAKDVIREQSYPILDKVVEVMQENVDYKLKISGHTDDQGDDDANLILSHKRAQATKKYLMDKGIAILRLDAVGYGEMKPIESNDTAEGRAKNRRVEFEIVFD</sequence>
<reference evidence="7" key="1">
    <citation type="submission" date="2021-01" db="EMBL/GenBank/DDBJ databases">
        <title>Marivirga aurantiaca sp. nov., isolated from intertidal surface sediments.</title>
        <authorList>
            <person name="Zhang M."/>
        </authorList>
    </citation>
    <scope>NUCLEOTIDE SEQUENCE</scope>
    <source>
        <strain evidence="7">S37H4</strain>
    </source>
</reference>
<dbReference type="SUPFAM" id="SSF89372">
    <property type="entry name" value="Fucose-specific lectin"/>
    <property type="match status" value="1"/>
</dbReference>
<dbReference type="Pfam" id="PF07676">
    <property type="entry name" value="PD40"/>
    <property type="match status" value="2"/>
</dbReference>
<keyword evidence="5" id="KW-0732">Signal</keyword>
<dbReference type="PRINTS" id="PR01021">
    <property type="entry name" value="OMPADOMAIN"/>
</dbReference>
<dbReference type="Gene3D" id="3.30.1330.60">
    <property type="entry name" value="OmpA-like domain"/>
    <property type="match status" value="2"/>
</dbReference>
<proteinExistence type="predicted"/>
<dbReference type="PROSITE" id="PS51123">
    <property type="entry name" value="OMPA_2"/>
    <property type="match status" value="2"/>
</dbReference>
<evidence type="ECO:0000256" key="4">
    <source>
        <dbReference type="PROSITE-ProRule" id="PRU00473"/>
    </source>
</evidence>
<evidence type="ECO:0000313" key="8">
    <source>
        <dbReference type="Proteomes" id="UP000611723"/>
    </source>
</evidence>
<dbReference type="Proteomes" id="UP000611723">
    <property type="component" value="Unassembled WGS sequence"/>
</dbReference>
<comment type="subcellular location">
    <subcellularLocation>
        <location evidence="1">Cell outer membrane</location>
    </subcellularLocation>
</comment>
<evidence type="ECO:0000256" key="1">
    <source>
        <dbReference type="ARBA" id="ARBA00004442"/>
    </source>
</evidence>
<evidence type="ECO:0000256" key="3">
    <source>
        <dbReference type="ARBA" id="ARBA00023237"/>
    </source>
</evidence>
<dbReference type="AlphaFoldDB" id="A0A935C9U2"/>
<dbReference type="InterPro" id="IPR006665">
    <property type="entry name" value="OmpA-like"/>
</dbReference>